<dbReference type="EMBL" id="JARPRV010000007">
    <property type="protein sequence ID" value="MDG0942386.1"/>
    <property type="molecule type" value="Genomic_DNA"/>
</dbReference>
<reference evidence="1 5" key="2">
    <citation type="submission" date="2019-09" db="EMBL/GenBank/DDBJ databases">
        <authorList>
            <person name="Geng P."/>
            <person name="Wan X."/>
            <person name="Zhou G."/>
            <person name="Yuan Z."/>
            <person name="Hu X."/>
        </authorList>
    </citation>
    <scope>NUCLEOTIDE SEQUENCE [LARGE SCALE GENOMIC DNA]</scope>
    <source>
        <strain evidence="1 5">EFR-4</strain>
    </source>
</reference>
<evidence type="ECO:0000313" key="6">
    <source>
        <dbReference type="Proteomes" id="UP001221338"/>
    </source>
</evidence>
<comment type="caution">
    <text evidence="1">The sequence shown here is derived from an EMBL/GenBank/DDBJ whole genome shotgun (WGS) entry which is preliminary data.</text>
</comment>
<dbReference type="Proteomes" id="UP000325411">
    <property type="component" value="Unassembled WGS sequence"/>
</dbReference>
<evidence type="ECO:0000313" key="5">
    <source>
        <dbReference type="Proteomes" id="UP000325411"/>
    </source>
</evidence>
<organism evidence="1 5">
    <name type="scientific">Bacillus paranthracis</name>
    <dbReference type="NCBI Taxonomy" id="2026186"/>
    <lineage>
        <taxon>Bacteria</taxon>
        <taxon>Bacillati</taxon>
        <taxon>Bacillota</taxon>
        <taxon>Bacilli</taxon>
        <taxon>Bacillales</taxon>
        <taxon>Bacillaceae</taxon>
        <taxon>Bacillus</taxon>
        <taxon>Bacillus cereus group</taxon>
    </lineage>
</organism>
<name>A0A5M9GT54_9BACI</name>
<gene>
    <name evidence="3" type="ORF">BACERE00174_01757</name>
    <name evidence="1" type="ORF">FYW06_14285</name>
    <name evidence="2" type="ORF">P6U22_14385</name>
</gene>
<accession>A0A5M9GT54</accession>
<evidence type="ECO:0000313" key="2">
    <source>
        <dbReference type="EMBL" id="MDG0942386.1"/>
    </source>
</evidence>
<sequence length="280" mass="31061">MAGERSFFFDGDDKLYNSSDFAQLFDMFFGTGVVKGYMDELSMGPLTNGMKVVVNKGCAVICGRGYIIDGVKIFTHDPAHTTLDRIDRIILQLNLATRSINLMIKKGAIADVPVPPALQQDDMNNGGIIYELPIAQVRITKGKAYIDSTQITDDRSFCDLQGQTGLYAKKQLGVKMVPNYLNYWSDMMVSDYRNPLRYWVDGYGVYHVEGTCGGGVYGTNKDICKLPVGPSKAQGVFAWGSDGKAQFLYLHPDGSLRFTSIFSETSTVIIPEFCFRPSRL</sequence>
<dbReference type="EMBL" id="VXCE01000008">
    <property type="protein sequence ID" value="KAA8477872.1"/>
    <property type="molecule type" value="Genomic_DNA"/>
</dbReference>
<dbReference type="Proteomes" id="UP001221338">
    <property type="component" value="Unassembled WGS sequence"/>
</dbReference>
<evidence type="ECO:0000313" key="1">
    <source>
        <dbReference type="EMBL" id="KAA8477872.1"/>
    </source>
</evidence>
<dbReference type="Proteomes" id="UP000194422">
    <property type="component" value="Unassembled WGS sequence"/>
</dbReference>
<dbReference type="AlphaFoldDB" id="A0A5M9GT54"/>
<reference evidence="3 4" key="1">
    <citation type="submission" date="2017-04" db="EMBL/GenBank/DDBJ databases">
        <authorList>
            <person name="Criscuolo A."/>
        </authorList>
    </citation>
    <scope>NUCLEOTIDE SEQUENCE [LARGE SCALE GENOMIC DNA]</scope>
    <source>
        <strain evidence="3">16-00174</strain>
    </source>
</reference>
<protein>
    <submittedName>
        <fullName evidence="1">Structural protein</fullName>
    </submittedName>
</protein>
<dbReference type="EMBL" id="FWYW01000062">
    <property type="protein sequence ID" value="SMD84451.1"/>
    <property type="molecule type" value="Genomic_DNA"/>
</dbReference>
<evidence type="ECO:0000313" key="4">
    <source>
        <dbReference type="Proteomes" id="UP000194422"/>
    </source>
</evidence>
<proteinExistence type="predicted"/>
<keyword evidence="6" id="KW-1185">Reference proteome</keyword>
<evidence type="ECO:0000313" key="3">
    <source>
        <dbReference type="EMBL" id="SMD84451.1"/>
    </source>
</evidence>
<reference evidence="2 6" key="3">
    <citation type="submission" date="2023-03" db="EMBL/GenBank/DDBJ databases">
        <title>Genetic diversity of Bacillus cereus sensu lato isolates from Slovenia.</title>
        <authorList>
            <person name="Abdelli M."/>
        </authorList>
    </citation>
    <scope>NUCLEOTIDE SEQUENCE [LARGE SCALE GENOMIC DNA]</scope>
    <source>
        <strain evidence="2 6">SIBC61B</strain>
    </source>
</reference>
<dbReference type="RefSeq" id="WP_000896731.1">
    <property type="nucleotide sequence ID" value="NZ_CP040880.1"/>
</dbReference>